<reference evidence="2 3" key="1">
    <citation type="journal article" date="2015" name="Nature">
        <title>rRNA introns, odd ribosomes, and small enigmatic genomes across a large radiation of phyla.</title>
        <authorList>
            <person name="Brown C.T."/>
            <person name="Hug L.A."/>
            <person name="Thomas B.C."/>
            <person name="Sharon I."/>
            <person name="Castelle C.J."/>
            <person name="Singh A."/>
            <person name="Wilkins M.J."/>
            <person name="Williams K.H."/>
            <person name="Banfield J.F."/>
        </authorList>
    </citation>
    <scope>NUCLEOTIDE SEQUENCE [LARGE SCALE GENOMIC DNA]</scope>
</reference>
<evidence type="ECO:0000256" key="1">
    <source>
        <dbReference type="SAM" id="Phobius"/>
    </source>
</evidence>
<proteinExistence type="predicted"/>
<evidence type="ECO:0000313" key="3">
    <source>
        <dbReference type="Proteomes" id="UP000034920"/>
    </source>
</evidence>
<dbReference type="AlphaFoldDB" id="A0A0G0X8J8"/>
<dbReference type="InterPro" id="IPR011990">
    <property type="entry name" value="TPR-like_helical_dom_sf"/>
</dbReference>
<keyword evidence="1" id="KW-0472">Membrane</keyword>
<organism evidence="2 3">
    <name type="scientific">candidate division WWE3 bacterium GW2011_GWA1_41_8</name>
    <dbReference type="NCBI Taxonomy" id="1619103"/>
    <lineage>
        <taxon>Bacteria</taxon>
        <taxon>Katanobacteria</taxon>
    </lineage>
</organism>
<keyword evidence="1" id="KW-0812">Transmembrane</keyword>
<dbReference type="Proteomes" id="UP000034920">
    <property type="component" value="Unassembled WGS sequence"/>
</dbReference>
<gene>
    <name evidence="2" type="ORF">UU80_C0045G0006</name>
</gene>
<sequence length="204" mass="23493">MRKIRLVLIVTLTIAYLMLAIKFFTLYNADVLFERADDLLSEGEIALSLERMNRAVEKNPNEPIYYRGRAKAYLSATVNQDMETEAVLKKLALADLEKAYSLNPKNLATLRNSVPLYYFLTVDDLSRPGNPQNVDTEFLPYTIDYYRRVESIAGNDVGIYVLLAKYRNKLGLEQDTLNALERIRELRPDLLDWHDSLRDINVGL</sequence>
<evidence type="ECO:0000313" key="2">
    <source>
        <dbReference type="EMBL" id="KKS20712.1"/>
    </source>
</evidence>
<dbReference type="Gene3D" id="1.25.40.10">
    <property type="entry name" value="Tetratricopeptide repeat domain"/>
    <property type="match status" value="1"/>
</dbReference>
<protein>
    <submittedName>
        <fullName evidence="2">Uncharacterized protein</fullName>
    </submittedName>
</protein>
<comment type="caution">
    <text evidence="2">The sequence shown here is derived from an EMBL/GenBank/DDBJ whole genome shotgun (WGS) entry which is preliminary data.</text>
</comment>
<keyword evidence="1" id="KW-1133">Transmembrane helix</keyword>
<accession>A0A0G0X8J8</accession>
<dbReference type="STRING" id="1619103.UU80_C0045G0006"/>
<dbReference type="SUPFAM" id="SSF48452">
    <property type="entry name" value="TPR-like"/>
    <property type="match status" value="1"/>
</dbReference>
<name>A0A0G0X8J8_UNCKA</name>
<feature type="transmembrane region" description="Helical" evidence="1">
    <location>
        <begin position="7"/>
        <end position="27"/>
    </location>
</feature>
<dbReference type="EMBL" id="LCCA01000045">
    <property type="protein sequence ID" value="KKS20712.1"/>
    <property type="molecule type" value="Genomic_DNA"/>
</dbReference>